<gene>
    <name evidence="3" type="ORF">ASZ90_001684</name>
</gene>
<evidence type="ECO:0000313" key="3">
    <source>
        <dbReference type="EMBL" id="KUG28443.1"/>
    </source>
</evidence>
<feature type="transmembrane region" description="Helical" evidence="1">
    <location>
        <begin position="49"/>
        <end position="71"/>
    </location>
</feature>
<accession>A0A0W8G5M3</accession>
<evidence type="ECO:0000259" key="2">
    <source>
        <dbReference type="Pfam" id="PF09335"/>
    </source>
</evidence>
<dbReference type="InterPro" id="IPR051311">
    <property type="entry name" value="DedA_domain"/>
</dbReference>
<dbReference type="Pfam" id="PF09335">
    <property type="entry name" value="VTT_dom"/>
    <property type="match status" value="1"/>
</dbReference>
<dbReference type="PANTHER" id="PTHR42709">
    <property type="entry name" value="ALKALINE PHOSPHATASE LIKE PROTEIN"/>
    <property type="match status" value="1"/>
</dbReference>
<dbReference type="InterPro" id="IPR032816">
    <property type="entry name" value="VTT_dom"/>
</dbReference>
<proteinExistence type="predicted"/>
<dbReference type="PANTHER" id="PTHR42709:SF2">
    <property type="entry name" value="INNER MEMBRANE PROTEIN YOHD"/>
    <property type="match status" value="1"/>
</dbReference>
<dbReference type="GO" id="GO:0005886">
    <property type="term" value="C:plasma membrane"/>
    <property type="evidence" value="ECO:0007669"/>
    <property type="project" value="TreeGrafter"/>
</dbReference>
<feature type="transmembrane region" description="Helical" evidence="1">
    <location>
        <begin position="128"/>
        <end position="150"/>
    </location>
</feature>
<organism evidence="3">
    <name type="scientific">hydrocarbon metagenome</name>
    <dbReference type="NCBI Taxonomy" id="938273"/>
    <lineage>
        <taxon>unclassified sequences</taxon>
        <taxon>metagenomes</taxon>
        <taxon>ecological metagenomes</taxon>
    </lineage>
</organism>
<feature type="transmembrane region" description="Helical" evidence="1">
    <location>
        <begin position="170"/>
        <end position="189"/>
    </location>
</feature>
<sequence length="192" mass="21701">MSLDFLQEVIRDYGYLALFIGTFLEGETILLLAGFAVQTGKFGLSLHGIILTAFVGSLAGDQLAFFIGRYFGNRFLKRSEKWQARAARVHKLLERYHEVLILSFRFFYGLRNLTPFTLGTTDISAKKFFVLNAIGALIWAVAFACVGYLFGDLLENVLESVLKEVHNAELIVFGIIALVLLALWIRKMLRKK</sequence>
<evidence type="ECO:0000256" key="1">
    <source>
        <dbReference type="SAM" id="Phobius"/>
    </source>
</evidence>
<keyword evidence="1" id="KW-1133">Transmembrane helix</keyword>
<dbReference type="EMBL" id="LNQE01000219">
    <property type="protein sequence ID" value="KUG28443.1"/>
    <property type="molecule type" value="Genomic_DNA"/>
</dbReference>
<keyword evidence="1" id="KW-0812">Transmembrane</keyword>
<dbReference type="AlphaFoldDB" id="A0A0W8G5M3"/>
<feature type="domain" description="VTT" evidence="2">
    <location>
        <begin position="26"/>
        <end position="148"/>
    </location>
</feature>
<feature type="transmembrane region" description="Helical" evidence="1">
    <location>
        <begin position="12"/>
        <end position="37"/>
    </location>
</feature>
<comment type="caution">
    <text evidence="3">The sequence shown here is derived from an EMBL/GenBank/DDBJ whole genome shotgun (WGS) entry which is preliminary data.</text>
</comment>
<reference evidence="3" key="1">
    <citation type="journal article" date="2015" name="Proc. Natl. Acad. Sci. U.S.A.">
        <title>Networks of energetic and metabolic interactions define dynamics in microbial communities.</title>
        <authorList>
            <person name="Embree M."/>
            <person name="Liu J.K."/>
            <person name="Al-Bassam M.M."/>
            <person name="Zengler K."/>
        </authorList>
    </citation>
    <scope>NUCLEOTIDE SEQUENCE</scope>
</reference>
<protein>
    <recommendedName>
        <fullName evidence="2">VTT domain-containing protein</fullName>
    </recommendedName>
</protein>
<keyword evidence="1" id="KW-0472">Membrane</keyword>
<name>A0A0W8G5M3_9ZZZZ</name>